<evidence type="ECO:0000313" key="4">
    <source>
        <dbReference type="EMBL" id="KAK5635908.1"/>
    </source>
</evidence>
<feature type="region of interest" description="Disordered" evidence="2">
    <location>
        <begin position="261"/>
        <end position="283"/>
    </location>
</feature>
<dbReference type="Pfam" id="PF00172">
    <property type="entry name" value="Zn_clus"/>
    <property type="match status" value="1"/>
</dbReference>
<dbReference type="AlphaFoldDB" id="A0AAN7UV79"/>
<dbReference type="GO" id="GO:0000981">
    <property type="term" value="F:DNA-binding transcription factor activity, RNA polymerase II-specific"/>
    <property type="evidence" value="ECO:0007669"/>
    <property type="project" value="InterPro"/>
</dbReference>
<evidence type="ECO:0000256" key="2">
    <source>
        <dbReference type="SAM" id="MobiDB-lite"/>
    </source>
</evidence>
<keyword evidence="1" id="KW-0539">Nucleus</keyword>
<feature type="domain" description="Zn(2)-C6 fungal-type" evidence="3">
    <location>
        <begin position="8"/>
        <end position="39"/>
    </location>
</feature>
<feature type="compositionally biased region" description="Basic and acidic residues" evidence="2">
    <location>
        <begin position="262"/>
        <end position="283"/>
    </location>
</feature>
<dbReference type="InterPro" id="IPR036864">
    <property type="entry name" value="Zn2-C6_fun-type_DNA-bd_sf"/>
</dbReference>
<evidence type="ECO:0000256" key="1">
    <source>
        <dbReference type="ARBA" id="ARBA00023242"/>
    </source>
</evidence>
<name>A0AAN7UV79_9PEZI</name>
<dbReference type="SUPFAM" id="SSF57701">
    <property type="entry name" value="Zn2/Cys6 DNA-binding domain"/>
    <property type="match status" value="1"/>
</dbReference>
<sequence length="283" mass="31686">MEAPQRKACDRCHGLKLRCRRLDKEQCERCLKANQTCTSSPSLRYYKKKSWRGRTAKDIKRPLQIRPGPIEDKGATLPPPRQDKMLCDWMSHLEQAPAASNSFDGSQTDKLIADLPSLHSAGQDFMPYQYRSVFDSHNMNLSNQGDCGSAPKIGLAGGAELGYLELCIPLSSLEYSQLQNTARSDEVKQTLLGYLSELNLAHDACLALQRDTTCSRTGVGSFEVKLVDDTRAAPSLLSIAELFQLSQRFSSTLDMMAMRTTKKGEWPERTLPDNESDEYRNGK</sequence>
<dbReference type="CDD" id="cd00067">
    <property type="entry name" value="GAL4"/>
    <property type="match status" value="1"/>
</dbReference>
<reference evidence="4 5" key="1">
    <citation type="submission" date="2023-10" db="EMBL/GenBank/DDBJ databases">
        <title>Draft genome sequence of Xylaria bambusicola isolate GMP-LS, the root and basal stem rot pathogen of sugarcane in Indonesia.</title>
        <authorList>
            <person name="Selvaraj P."/>
            <person name="Muralishankar V."/>
            <person name="Muruganantham S."/>
            <person name="Sp S."/>
            <person name="Haryani S."/>
            <person name="Lau K.J.X."/>
            <person name="Naqvi N.I."/>
        </authorList>
    </citation>
    <scope>NUCLEOTIDE SEQUENCE [LARGE SCALE GENOMIC DNA]</scope>
    <source>
        <strain evidence="4">GMP-LS</strain>
    </source>
</reference>
<dbReference type="Gene3D" id="4.10.240.10">
    <property type="entry name" value="Zn(2)-C6 fungal-type DNA-binding domain"/>
    <property type="match status" value="1"/>
</dbReference>
<dbReference type="EMBL" id="JAWHQM010000059">
    <property type="protein sequence ID" value="KAK5635908.1"/>
    <property type="molecule type" value="Genomic_DNA"/>
</dbReference>
<organism evidence="4 5">
    <name type="scientific">Xylaria bambusicola</name>
    <dbReference type="NCBI Taxonomy" id="326684"/>
    <lineage>
        <taxon>Eukaryota</taxon>
        <taxon>Fungi</taxon>
        <taxon>Dikarya</taxon>
        <taxon>Ascomycota</taxon>
        <taxon>Pezizomycotina</taxon>
        <taxon>Sordariomycetes</taxon>
        <taxon>Xylariomycetidae</taxon>
        <taxon>Xylariales</taxon>
        <taxon>Xylariaceae</taxon>
        <taxon>Xylaria</taxon>
    </lineage>
</organism>
<protein>
    <recommendedName>
        <fullName evidence="3">Zn(2)-C6 fungal-type domain-containing protein</fullName>
    </recommendedName>
</protein>
<evidence type="ECO:0000313" key="5">
    <source>
        <dbReference type="Proteomes" id="UP001305414"/>
    </source>
</evidence>
<dbReference type="Proteomes" id="UP001305414">
    <property type="component" value="Unassembled WGS sequence"/>
</dbReference>
<keyword evidence="5" id="KW-1185">Reference proteome</keyword>
<accession>A0AAN7UV79</accession>
<dbReference type="PROSITE" id="PS00463">
    <property type="entry name" value="ZN2_CY6_FUNGAL_1"/>
    <property type="match status" value="1"/>
</dbReference>
<dbReference type="PROSITE" id="PS50048">
    <property type="entry name" value="ZN2_CY6_FUNGAL_2"/>
    <property type="match status" value="1"/>
</dbReference>
<proteinExistence type="predicted"/>
<comment type="caution">
    <text evidence="4">The sequence shown here is derived from an EMBL/GenBank/DDBJ whole genome shotgun (WGS) entry which is preliminary data.</text>
</comment>
<dbReference type="GO" id="GO:0008270">
    <property type="term" value="F:zinc ion binding"/>
    <property type="evidence" value="ECO:0007669"/>
    <property type="project" value="InterPro"/>
</dbReference>
<dbReference type="InterPro" id="IPR001138">
    <property type="entry name" value="Zn2Cys6_DnaBD"/>
</dbReference>
<evidence type="ECO:0000259" key="3">
    <source>
        <dbReference type="PROSITE" id="PS50048"/>
    </source>
</evidence>
<dbReference type="SMART" id="SM00066">
    <property type="entry name" value="GAL4"/>
    <property type="match status" value="1"/>
</dbReference>
<gene>
    <name evidence="4" type="ORF">RRF57_011620</name>
</gene>